<dbReference type="AlphaFoldDB" id="A0A0E9S2H7"/>
<reference evidence="1" key="1">
    <citation type="submission" date="2014-11" db="EMBL/GenBank/DDBJ databases">
        <authorList>
            <person name="Amaro Gonzalez C."/>
        </authorList>
    </citation>
    <scope>NUCLEOTIDE SEQUENCE</scope>
</reference>
<accession>A0A0E9S2H7</accession>
<name>A0A0E9S2H7_ANGAN</name>
<protein>
    <submittedName>
        <fullName evidence="1">Uncharacterized protein</fullName>
    </submittedName>
</protein>
<evidence type="ECO:0000313" key="1">
    <source>
        <dbReference type="EMBL" id="JAH34855.1"/>
    </source>
</evidence>
<dbReference type="EMBL" id="GBXM01073722">
    <property type="protein sequence ID" value="JAH34855.1"/>
    <property type="molecule type" value="Transcribed_RNA"/>
</dbReference>
<proteinExistence type="predicted"/>
<reference evidence="1" key="2">
    <citation type="journal article" date="2015" name="Fish Shellfish Immunol.">
        <title>Early steps in the European eel (Anguilla anguilla)-Vibrio vulnificus interaction in the gills: Role of the RtxA13 toxin.</title>
        <authorList>
            <person name="Callol A."/>
            <person name="Pajuelo D."/>
            <person name="Ebbesson L."/>
            <person name="Teles M."/>
            <person name="MacKenzie S."/>
            <person name="Amaro C."/>
        </authorList>
    </citation>
    <scope>NUCLEOTIDE SEQUENCE</scope>
</reference>
<organism evidence="1">
    <name type="scientific">Anguilla anguilla</name>
    <name type="common">European freshwater eel</name>
    <name type="synonym">Muraena anguilla</name>
    <dbReference type="NCBI Taxonomy" id="7936"/>
    <lineage>
        <taxon>Eukaryota</taxon>
        <taxon>Metazoa</taxon>
        <taxon>Chordata</taxon>
        <taxon>Craniata</taxon>
        <taxon>Vertebrata</taxon>
        <taxon>Euteleostomi</taxon>
        <taxon>Actinopterygii</taxon>
        <taxon>Neopterygii</taxon>
        <taxon>Teleostei</taxon>
        <taxon>Anguilliformes</taxon>
        <taxon>Anguillidae</taxon>
        <taxon>Anguilla</taxon>
    </lineage>
</organism>
<sequence>MEHMLFPVYLAVLFICISTNYSNTDQSCL</sequence>